<dbReference type="Pfam" id="PF12854">
    <property type="entry name" value="PPR_1"/>
    <property type="match status" value="1"/>
</dbReference>
<keyword evidence="5" id="KW-1185">Reference proteome</keyword>
<feature type="repeat" description="PPR" evidence="3">
    <location>
        <begin position="421"/>
        <end position="455"/>
    </location>
</feature>
<dbReference type="AlphaFoldDB" id="A0ABD1NJR3"/>
<reference evidence="4 5" key="1">
    <citation type="submission" date="2024-08" db="EMBL/GenBank/DDBJ databases">
        <title>Insights into the chromosomal genome structure of Flemingia macrophylla.</title>
        <authorList>
            <person name="Ding Y."/>
            <person name="Zhao Y."/>
            <person name="Bi W."/>
            <person name="Wu M."/>
            <person name="Zhao G."/>
            <person name="Gong Y."/>
            <person name="Li W."/>
            <person name="Zhang P."/>
        </authorList>
    </citation>
    <scope>NUCLEOTIDE SEQUENCE [LARGE SCALE GENOMIC DNA]</scope>
    <source>
        <strain evidence="4">DYQJB</strain>
        <tissue evidence="4">Leaf</tissue>
    </source>
</reference>
<evidence type="ECO:0000256" key="1">
    <source>
        <dbReference type="ARBA" id="ARBA00007626"/>
    </source>
</evidence>
<feature type="repeat" description="PPR" evidence="3">
    <location>
        <begin position="456"/>
        <end position="490"/>
    </location>
</feature>
<evidence type="ECO:0000256" key="3">
    <source>
        <dbReference type="PROSITE-ProRule" id="PRU00708"/>
    </source>
</evidence>
<name>A0ABD1NJR3_9FABA</name>
<dbReference type="PANTHER" id="PTHR47447">
    <property type="entry name" value="OS03G0856100 PROTEIN"/>
    <property type="match status" value="1"/>
</dbReference>
<dbReference type="Proteomes" id="UP001603857">
    <property type="component" value="Unassembled WGS sequence"/>
</dbReference>
<dbReference type="InterPro" id="IPR002885">
    <property type="entry name" value="PPR_rpt"/>
</dbReference>
<keyword evidence="2" id="KW-0677">Repeat</keyword>
<dbReference type="PANTHER" id="PTHR47447:SF17">
    <property type="entry name" value="OS12G0638900 PROTEIN"/>
    <property type="match status" value="1"/>
</dbReference>
<gene>
    <name evidence="4" type="ORF">Fmac_001897</name>
</gene>
<dbReference type="PROSITE" id="PS51375">
    <property type="entry name" value="PPR"/>
    <property type="match status" value="4"/>
</dbReference>
<sequence length="523" mass="59018">MASKLLSRVGRLNYTASLPSPKVDDSVVSALCTSFIEGRNWDAVTREFRSLQLNESSVEHVLLRLNSPTQAKAALGFFHWASKRNTTTFQHTPRSYCIAIHLLLGANLLTDARALLESLAKTNTHPHTLVDSLLDTCHVSTSRSLAVNLFIQAFTKAKLTDVAFDVCRYVEEARGLSVSVVSFNALLHAAQRSHHDKRGLVWEVYEFMIRRRAYPNSTSLRVMVDALCKEGELQQTVDTLDRIMTKRTFRSPSMIVHCALMLRILERDTRRLLQKNLLHETVVYSLIVHVKVLSGDLDSAWGLYMEMVGRGIEGNAFVYNSFIGAFCRDRRIEEAVGLMREMEGKGLEPYGETLQHVVVGCAADSERLEECVRAFEEMVKVGFVPGYLVFNEVVGKLCEGGYVEKANEMLTVLLDRGFMPDDVTYCRLMQGYAEKREVQEVLKLYYEMEYRSVSPGLSVFSTIVQCLCRCGKVGDAERYFRIMKGRAVRPDVSVYEALIGGYMKMGDSARAICLREEMASLEL</sequence>
<feature type="repeat" description="PPR" evidence="3">
    <location>
        <begin position="491"/>
        <end position="523"/>
    </location>
</feature>
<protein>
    <recommendedName>
        <fullName evidence="6">Pentatricopeptide repeat-containing protein</fullName>
    </recommendedName>
</protein>
<feature type="repeat" description="PPR" evidence="3">
    <location>
        <begin position="315"/>
        <end position="349"/>
    </location>
</feature>
<organism evidence="4 5">
    <name type="scientific">Flemingia macrophylla</name>
    <dbReference type="NCBI Taxonomy" id="520843"/>
    <lineage>
        <taxon>Eukaryota</taxon>
        <taxon>Viridiplantae</taxon>
        <taxon>Streptophyta</taxon>
        <taxon>Embryophyta</taxon>
        <taxon>Tracheophyta</taxon>
        <taxon>Spermatophyta</taxon>
        <taxon>Magnoliopsida</taxon>
        <taxon>eudicotyledons</taxon>
        <taxon>Gunneridae</taxon>
        <taxon>Pentapetalae</taxon>
        <taxon>rosids</taxon>
        <taxon>fabids</taxon>
        <taxon>Fabales</taxon>
        <taxon>Fabaceae</taxon>
        <taxon>Papilionoideae</taxon>
        <taxon>50 kb inversion clade</taxon>
        <taxon>NPAAA clade</taxon>
        <taxon>indigoferoid/millettioid clade</taxon>
        <taxon>Phaseoleae</taxon>
        <taxon>Flemingia</taxon>
    </lineage>
</organism>
<comment type="caution">
    <text evidence="4">The sequence shown here is derived from an EMBL/GenBank/DDBJ whole genome shotgun (WGS) entry which is preliminary data.</text>
</comment>
<accession>A0ABD1NJR3</accession>
<dbReference type="EMBL" id="JBGMDY010000001">
    <property type="protein sequence ID" value="KAL2347897.1"/>
    <property type="molecule type" value="Genomic_DNA"/>
</dbReference>
<evidence type="ECO:0000313" key="4">
    <source>
        <dbReference type="EMBL" id="KAL2347897.1"/>
    </source>
</evidence>
<dbReference type="Gene3D" id="1.25.40.10">
    <property type="entry name" value="Tetratricopeptide repeat domain"/>
    <property type="match status" value="3"/>
</dbReference>
<comment type="similarity">
    <text evidence="1">Belongs to the PPR family. P subfamily.</text>
</comment>
<evidence type="ECO:0008006" key="6">
    <source>
        <dbReference type="Google" id="ProtNLM"/>
    </source>
</evidence>
<evidence type="ECO:0000256" key="2">
    <source>
        <dbReference type="ARBA" id="ARBA00022737"/>
    </source>
</evidence>
<dbReference type="Pfam" id="PF01535">
    <property type="entry name" value="PPR"/>
    <property type="match status" value="3"/>
</dbReference>
<dbReference type="InterPro" id="IPR011990">
    <property type="entry name" value="TPR-like_helical_dom_sf"/>
</dbReference>
<proteinExistence type="inferred from homology"/>
<dbReference type="NCBIfam" id="TIGR00756">
    <property type="entry name" value="PPR"/>
    <property type="match status" value="3"/>
</dbReference>
<evidence type="ECO:0000313" key="5">
    <source>
        <dbReference type="Proteomes" id="UP001603857"/>
    </source>
</evidence>